<organism evidence="2 3">
    <name type="scientific">Thermoflexibacter ruber</name>
    <dbReference type="NCBI Taxonomy" id="1003"/>
    <lineage>
        <taxon>Bacteria</taxon>
        <taxon>Pseudomonadati</taxon>
        <taxon>Bacteroidota</taxon>
        <taxon>Cytophagia</taxon>
        <taxon>Cytophagales</taxon>
        <taxon>Thermoflexibacteraceae</taxon>
        <taxon>Thermoflexibacter</taxon>
    </lineage>
</organism>
<dbReference type="RefSeq" id="WP_091546145.1">
    <property type="nucleotide sequence ID" value="NZ_FONY01000022.1"/>
</dbReference>
<dbReference type="SUPFAM" id="SSF53756">
    <property type="entry name" value="UDP-Glycosyltransferase/glycogen phosphorylase"/>
    <property type="match status" value="1"/>
</dbReference>
<dbReference type="InterPro" id="IPR001296">
    <property type="entry name" value="Glyco_trans_1"/>
</dbReference>
<dbReference type="Pfam" id="PF00534">
    <property type="entry name" value="Glycos_transf_1"/>
    <property type="match status" value="1"/>
</dbReference>
<sequence>MKILLSLYACDPMKGGESGRSWNWANMYADEGFEVYCLTTPRGRENIENALQKTPKPNLKFIYISVPQWVEKMYYSLVGVYLHYFIWQSNAYKIAKQLDKEHNFDLVHHISYGSIQMGSSLWRLKKQMIFGPLGGGQFPPKAFKQYFVRGWRKEMLRDWVSRLLELFNSNMLNSLKQAKLVLTINQETYQMAKKHHAKEVRMFLDNGLSDDAVPKQVYFANQSNDDGLKLLWVGRLFPRKGLPLVLEALSKVNPEVKFSLTILGGGELADLLPIWLKKYNLEKVTDWKGQVPWSEVKQAYLSHDIFLFCSLRESFGQQLLEAMSYGLPIITLNHHGARDFVPENAGFKVPVNEPQETVREIAKAVEYMYQYPEKRVEFGKNSYEFAQTQSWQAKKTAIFALYKELGIYAKS</sequence>
<proteinExistence type="predicted"/>
<dbReference type="STRING" id="1003.SAMN04488541_102263"/>
<evidence type="ECO:0000259" key="1">
    <source>
        <dbReference type="Pfam" id="PF00534"/>
    </source>
</evidence>
<gene>
    <name evidence="2" type="ORF">SAMN04488541_102263</name>
</gene>
<dbReference type="Gene3D" id="3.40.50.2000">
    <property type="entry name" value="Glycogen Phosphorylase B"/>
    <property type="match status" value="2"/>
</dbReference>
<keyword evidence="2" id="KW-0808">Transferase</keyword>
<dbReference type="EMBL" id="FONY01000022">
    <property type="protein sequence ID" value="SFF26192.1"/>
    <property type="molecule type" value="Genomic_DNA"/>
</dbReference>
<name>A0A1I2H954_9BACT</name>
<reference evidence="2 3" key="1">
    <citation type="submission" date="2016-10" db="EMBL/GenBank/DDBJ databases">
        <authorList>
            <person name="de Groot N.N."/>
        </authorList>
    </citation>
    <scope>NUCLEOTIDE SEQUENCE [LARGE SCALE GENOMIC DNA]</scope>
    <source>
        <strain>GEY</strain>
        <strain evidence="3">DSM 9560</strain>
    </source>
</reference>
<dbReference type="AlphaFoldDB" id="A0A1I2H954"/>
<dbReference type="OrthoDB" id="596635at2"/>
<dbReference type="PANTHER" id="PTHR45947:SF3">
    <property type="entry name" value="SULFOQUINOVOSYL TRANSFERASE SQD2"/>
    <property type="match status" value="1"/>
</dbReference>
<feature type="domain" description="Glycosyl transferase family 1" evidence="1">
    <location>
        <begin position="220"/>
        <end position="384"/>
    </location>
</feature>
<dbReference type="Proteomes" id="UP000199513">
    <property type="component" value="Unassembled WGS sequence"/>
</dbReference>
<accession>A0A1I2H954</accession>
<evidence type="ECO:0000313" key="2">
    <source>
        <dbReference type="EMBL" id="SFF26192.1"/>
    </source>
</evidence>
<dbReference type="GO" id="GO:0016757">
    <property type="term" value="F:glycosyltransferase activity"/>
    <property type="evidence" value="ECO:0007669"/>
    <property type="project" value="InterPro"/>
</dbReference>
<dbReference type="InterPro" id="IPR050194">
    <property type="entry name" value="Glycosyltransferase_grp1"/>
</dbReference>
<evidence type="ECO:0000313" key="3">
    <source>
        <dbReference type="Proteomes" id="UP000199513"/>
    </source>
</evidence>
<dbReference type="PANTHER" id="PTHR45947">
    <property type="entry name" value="SULFOQUINOVOSYL TRANSFERASE SQD2"/>
    <property type="match status" value="1"/>
</dbReference>
<dbReference type="CDD" id="cd03801">
    <property type="entry name" value="GT4_PimA-like"/>
    <property type="match status" value="1"/>
</dbReference>
<keyword evidence="3" id="KW-1185">Reference proteome</keyword>
<protein>
    <submittedName>
        <fullName evidence="2">Glycosyltransferase involved in cell wall bisynthesis</fullName>
    </submittedName>
</protein>